<evidence type="ECO:0000256" key="6">
    <source>
        <dbReference type="SAM" id="Phobius"/>
    </source>
</evidence>
<name>A0A833RIV0_9POAL</name>
<evidence type="ECO:0000256" key="4">
    <source>
        <dbReference type="ARBA" id="ARBA00022989"/>
    </source>
</evidence>
<organism evidence="8 9">
    <name type="scientific">Carex littledalei</name>
    <dbReference type="NCBI Taxonomy" id="544730"/>
    <lineage>
        <taxon>Eukaryota</taxon>
        <taxon>Viridiplantae</taxon>
        <taxon>Streptophyta</taxon>
        <taxon>Embryophyta</taxon>
        <taxon>Tracheophyta</taxon>
        <taxon>Spermatophyta</taxon>
        <taxon>Magnoliopsida</taxon>
        <taxon>Liliopsida</taxon>
        <taxon>Poales</taxon>
        <taxon>Cyperaceae</taxon>
        <taxon>Cyperoideae</taxon>
        <taxon>Cariceae</taxon>
        <taxon>Carex</taxon>
        <taxon>Carex subgen. Euthyceras</taxon>
    </lineage>
</organism>
<feature type="domain" description="THH1/TOM1/TOM3" evidence="7">
    <location>
        <begin position="9"/>
        <end position="271"/>
    </location>
</feature>
<feature type="transmembrane region" description="Helical" evidence="6">
    <location>
        <begin position="100"/>
        <end position="119"/>
    </location>
</feature>
<feature type="transmembrane region" description="Helical" evidence="6">
    <location>
        <begin position="206"/>
        <end position="230"/>
    </location>
</feature>
<feature type="transmembrane region" description="Helical" evidence="6">
    <location>
        <begin position="61"/>
        <end position="80"/>
    </location>
</feature>
<dbReference type="GO" id="GO:0005774">
    <property type="term" value="C:vacuolar membrane"/>
    <property type="evidence" value="ECO:0007669"/>
    <property type="project" value="UniProtKB-SubCell"/>
</dbReference>
<dbReference type="PANTHER" id="PTHR31142:SF3">
    <property type="entry name" value="THH1_TOM1_TOM3 DOMAIN-CONTAINING PROTEIN"/>
    <property type="match status" value="1"/>
</dbReference>
<evidence type="ECO:0000256" key="2">
    <source>
        <dbReference type="ARBA" id="ARBA00006779"/>
    </source>
</evidence>
<dbReference type="Pfam" id="PF06454">
    <property type="entry name" value="THH1_TOM1-3_dom"/>
    <property type="match status" value="1"/>
</dbReference>
<proteinExistence type="inferred from homology"/>
<comment type="similarity">
    <text evidence="2">Belongs to the plant tobamovirus multiplication TOM1 protein family.</text>
</comment>
<reference evidence="8" key="1">
    <citation type="submission" date="2020-01" db="EMBL/GenBank/DDBJ databases">
        <title>Genome sequence of Kobresia littledalei, the first chromosome-level genome in the family Cyperaceae.</title>
        <authorList>
            <person name="Qu G."/>
        </authorList>
    </citation>
    <scope>NUCLEOTIDE SEQUENCE</scope>
    <source>
        <strain evidence="8">C.B.Clarke</strain>
        <tissue evidence="8">Leaf</tissue>
    </source>
</reference>
<dbReference type="PANTHER" id="PTHR31142">
    <property type="entry name" value="TOBAMOVIRUS MULTIPLICATION PROTEIN 1-LIKE ISOFORM X1"/>
    <property type="match status" value="1"/>
</dbReference>
<dbReference type="OrthoDB" id="19798at2759"/>
<dbReference type="InterPro" id="IPR009457">
    <property type="entry name" value="THH1/TOM1/TOM3_dom"/>
</dbReference>
<comment type="subcellular location">
    <subcellularLocation>
        <location evidence="1">Vacuole membrane</location>
        <topology evidence="1">Multi-pass membrane protein</topology>
    </subcellularLocation>
</comment>
<keyword evidence="5 6" id="KW-0472">Membrane</keyword>
<feature type="transmembrane region" description="Helical" evidence="6">
    <location>
        <begin position="242"/>
        <end position="263"/>
    </location>
</feature>
<sequence>MAVALTCSSSWWDDVDNSATCQDLIYYSLAALYGLIGAVALIQLFRIEHRVPEFGWTTQKVFFLLNFLVSAVRSVIFALRRDVQKIKPEVFQHVLVDLPGLAFFTTYVLLVLFWAEIYYQARAMSTDALKPTFYMINAVVYSVQIALWSLLWWMPIQPMLVLCKLFLSGVSFLAAFGFVLYGGRLFMMLQQYPKESQGRARKMKEVFSVAIICSTCFLVKCIMMCFSAFYESADLDVMNHPILNFSYYVLLELLPSALVLIILRKLPARQISPINPLH</sequence>
<accession>A0A833RIV0</accession>
<evidence type="ECO:0000256" key="5">
    <source>
        <dbReference type="ARBA" id="ARBA00023136"/>
    </source>
</evidence>
<dbReference type="Proteomes" id="UP000623129">
    <property type="component" value="Unassembled WGS sequence"/>
</dbReference>
<comment type="caution">
    <text evidence="8">The sequence shown here is derived from an EMBL/GenBank/DDBJ whole genome shotgun (WGS) entry which is preliminary data.</text>
</comment>
<keyword evidence="9" id="KW-1185">Reference proteome</keyword>
<feature type="transmembrane region" description="Helical" evidence="6">
    <location>
        <begin position="24"/>
        <end position="45"/>
    </location>
</feature>
<feature type="transmembrane region" description="Helical" evidence="6">
    <location>
        <begin position="131"/>
        <end position="153"/>
    </location>
</feature>
<protein>
    <submittedName>
        <fullName evidence="8">Tobamovirus multiplication protein 3-like isoform X1</fullName>
    </submittedName>
</protein>
<evidence type="ECO:0000256" key="3">
    <source>
        <dbReference type="ARBA" id="ARBA00022692"/>
    </source>
</evidence>
<keyword evidence="3 6" id="KW-0812">Transmembrane</keyword>
<evidence type="ECO:0000313" key="8">
    <source>
        <dbReference type="EMBL" id="KAF3340327.1"/>
    </source>
</evidence>
<feature type="transmembrane region" description="Helical" evidence="6">
    <location>
        <begin position="165"/>
        <end position="186"/>
    </location>
</feature>
<keyword evidence="4 6" id="KW-1133">Transmembrane helix</keyword>
<gene>
    <name evidence="8" type="ORF">FCM35_KLT16098</name>
</gene>
<evidence type="ECO:0000256" key="1">
    <source>
        <dbReference type="ARBA" id="ARBA00004128"/>
    </source>
</evidence>
<dbReference type="EMBL" id="SWLB01000003">
    <property type="protein sequence ID" value="KAF3340327.1"/>
    <property type="molecule type" value="Genomic_DNA"/>
</dbReference>
<evidence type="ECO:0000313" key="9">
    <source>
        <dbReference type="Proteomes" id="UP000623129"/>
    </source>
</evidence>
<dbReference type="AlphaFoldDB" id="A0A833RIV0"/>
<evidence type="ECO:0000259" key="7">
    <source>
        <dbReference type="Pfam" id="PF06454"/>
    </source>
</evidence>
<dbReference type="InterPro" id="IPR040226">
    <property type="entry name" value="THH1/TOM1/TOM3"/>
</dbReference>